<evidence type="ECO:0000313" key="1">
    <source>
        <dbReference type="EMBL" id="VEL40903.1"/>
    </source>
</evidence>
<protein>
    <submittedName>
        <fullName evidence="1">Uncharacterized protein</fullName>
    </submittedName>
</protein>
<accession>A0A448XND0</accession>
<organism evidence="1 2">
    <name type="scientific">Protopolystoma xenopodis</name>
    <dbReference type="NCBI Taxonomy" id="117903"/>
    <lineage>
        <taxon>Eukaryota</taxon>
        <taxon>Metazoa</taxon>
        <taxon>Spiralia</taxon>
        <taxon>Lophotrochozoa</taxon>
        <taxon>Platyhelminthes</taxon>
        <taxon>Monogenea</taxon>
        <taxon>Polyopisthocotylea</taxon>
        <taxon>Polystomatidea</taxon>
        <taxon>Polystomatidae</taxon>
        <taxon>Protopolystoma</taxon>
    </lineage>
</organism>
<dbReference type="Proteomes" id="UP000784294">
    <property type="component" value="Unassembled WGS sequence"/>
</dbReference>
<dbReference type="AlphaFoldDB" id="A0A448XND0"/>
<name>A0A448XND0_9PLAT</name>
<dbReference type="EMBL" id="CAAALY010266964">
    <property type="protein sequence ID" value="VEL40903.1"/>
    <property type="molecule type" value="Genomic_DNA"/>
</dbReference>
<reference evidence="1" key="1">
    <citation type="submission" date="2018-11" db="EMBL/GenBank/DDBJ databases">
        <authorList>
            <consortium name="Pathogen Informatics"/>
        </authorList>
    </citation>
    <scope>NUCLEOTIDE SEQUENCE</scope>
</reference>
<evidence type="ECO:0000313" key="2">
    <source>
        <dbReference type="Proteomes" id="UP000784294"/>
    </source>
</evidence>
<gene>
    <name evidence="1" type="ORF">PXEA_LOCUS34343</name>
</gene>
<proteinExistence type="predicted"/>
<sequence length="69" mass="7492">MGFTVGCVWGIEACGRGGKATGAEAMLPQTGDEAVLMLSRWERTILARRMIRTSCRTVSRSAQEMSGVR</sequence>
<comment type="caution">
    <text evidence="1">The sequence shown here is derived from an EMBL/GenBank/DDBJ whole genome shotgun (WGS) entry which is preliminary data.</text>
</comment>
<keyword evidence="2" id="KW-1185">Reference proteome</keyword>